<reference evidence="1 2" key="1">
    <citation type="submission" date="2017-11" db="EMBL/GenBank/DDBJ databases">
        <title>Genomic Encyclopedia of Archaeal and Bacterial Type Strains, Phase II (KMG-II): From Individual Species to Whole Genera.</title>
        <authorList>
            <person name="Goeker M."/>
        </authorList>
    </citation>
    <scope>NUCLEOTIDE SEQUENCE [LARGE SCALE GENOMIC DNA]</scope>
    <source>
        <strain evidence="1 2">DSM 25478</strain>
    </source>
</reference>
<gene>
    <name evidence="1" type="ORF">CLV28_2681</name>
</gene>
<evidence type="ECO:0000313" key="2">
    <source>
        <dbReference type="Proteomes" id="UP000231693"/>
    </source>
</evidence>
<organism evidence="1 2">
    <name type="scientific">Sediminihabitans luteus</name>
    <dbReference type="NCBI Taxonomy" id="1138585"/>
    <lineage>
        <taxon>Bacteria</taxon>
        <taxon>Bacillati</taxon>
        <taxon>Actinomycetota</taxon>
        <taxon>Actinomycetes</taxon>
        <taxon>Micrococcales</taxon>
        <taxon>Cellulomonadaceae</taxon>
        <taxon>Sediminihabitans</taxon>
    </lineage>
</organism>
<evidence type="ECO:0008006" key="3">
    <source>
        <dbReference type="Google" id="ProtNLM"/>
    </source>
</evidence>
<dbReference type="OrthoDB" id="4464342at2"/>
<dbReference type="RefSeq" id="WP_100423832.1">
    <property type="nucleotide sequence ID" value="NZ_BOOX01000005.1"/>
</dbReference>
<dbReference type="AlphaFoldDB" id="A0A2M9CD01"/>
<accession>A0A2M9CD01</accession>
<protein>
    <recommendedName>
        <fullName evidence="3">DUF1269 domain-containing protein</fullName>
    </recommendedName>
</protein>
<name>A0A2M9CD01_9CELL</name>
<dbReference type="Proteomes" id="UP000231693">
    <property type="component" value="Unassembled WGS sequence"/>
</dbReference>
<dbReference type="InterPro" id="IPR046288">
    <property type="entry name" value="DUF6325"/>
</dbReference>
<dbReference type="EMBL" id="PGFE01000005">
    <property type="protein sequence ID" value="PJJ69218.1"/>
    <property type="molecule type" value="Genomic_DNA"/>
</dbReference>
<proteinExistence type="predicted"/>
<comment type="caution">
    <text evidence="1">The sequence shown here is derived from an EMBL/GenBank/DDBJ whole genome shotgun (WGS) entry which is preliminary data.</text>
</comment>
<sequence>MSAEAGFGPVEFIVVGLPGGGVPDAVTAEIRRLVEADVVDLLDVAYVSASVDGELTTKELEDLEEYPALAEVGLDMPGLAGEEDLQEVAESLEPGTSALVLVVEHTWSRGFVGAVTASGAAVLQSTRIPADVVNEVAALAGAENEGEGR</sequence>
<dbReference type="Pfam" id="PF19850">
    <property type="entry name" value="DUF6325"/>
    <property type="match status" value="1"/>
</dbReference>
<keyword evidence="2" id="KW-1185">Reference proteome</keyword>
<evidence type="ECO:0000313" key="1">
    <source>
        <dbReference type="EMBL" id="PJJ69218.1"/>
    </source>
</evidence>